<dbReference type="GO" id="GO:0051539">
    <property type="term" value="F:4 iron, 4 sulfur cluster binding"/>
    <property type="evidence" value="ECO:0007669"/>
    <property type="project" value="UniProtKB-KW"/>
</dbReference>
<keyword evidence="10" id="KW-0408">Iron</keyword>
<dbReference type="Pfam" id="PF01077">
    <property type="entry name" value="NIR_SIR"/>
    <property type="match status" value="2"/>
</dbReference>
<dbReference type="Gene3D" id="3.30.413.10">
    <property type="entry name" value="Sulfite Reductase Hemoprotein, domain 1"/>
    <property type="match status" value="2"/>
</dbReference>
<comment type="cofactor">
    <cofactor evidence="1">
        <name>[4Fe-4S] cluster</name>
        <dbReference type="ChEBI" id="CHEBI:49883"/>
    </cofactor>
</comment>
<dbReference type="InterPro" id="IPR005117">
    <property type="entry name" value="NiRdtase/SiRdtase_haem-b_fer"/>
</dbReference>
<dbReference type="PANTHER" id="PTHR32439:SF0">
    <property type="entry name" value="FERREDOXIN--NITRITE REDUCTASE, CHLOROPLASTIC"/>
    <property type="match status" value="1"/>
</dbReference>
<evidence type="ECO:0000256" key="13">
    <source>
        <dbReference type="SAM" id="MobiDB-lite"/>
    </source>
</evidence>
<evidence type="ECO:0000256" key="6">
    <source>
        <dbReference type="ARBA" id="ARBA00022617"/>
    </source>
</evidence>
<keyword evidence="11" id="KW-0411">Iron-sulfur</keyword>
<keyword evidence="8" id="KW-0883">Thioether bond</keyword>
<dbReference type="eggNOG" id="COG0155">
    <property type="taxonomic scope" value="Bacteria"/>
</dbReference>
<dbReference type="InterPro" id="IPR036136">
    <property type="entry name" value="Nit/Sulf_reduc_fer-like_dom_sf"/>
</dbReference>
<evidence type="ECO:0000256" key="7">
    <source>
        <dbReference type="ARBA" id="ARBA00022723"/>
    </source>
</evidence>
<accession>D3QBR3</accession>
<dbReference type="GO" id="GO:0020037">
    <property type="term" value="F:heme binding"/>
    <property type="evidence" value="ECO:0007669"/>
    <property type="project" value="InterPro"/>
</dbReference>
<dbReference type="InterPro" id="IPR006066">
    <property type="entry name" value="NO2/SO3_Rdtase_FeS/sirohaem_BS"/>
</dbReference>
<dbReference type="AlphaFoldDB" id="D3QBR3"/>
<keyword evidence="9 16" id="KW-0560">Oxidoreductase</keyword>
<protein>
    <recommendedName>
        <fullName evidence="4">assimilatory sulfite reductase (ferredoxin)</fullName>
        <ecNumber evidence="4">1.8.7.1</ecNumber>
    </recommendedName>
</protein>
<dbReference type="InterPro" id="IPR051329">
    <property type="entry name" value="NIR_SIR_4Fe-4S"/>
</dbReference>
<feature type="domain" description="Nitrite/Sulfite reductase ferredoxin-like" evidence="15">
    <location>
        <begin position="109"/>
        <end position="171"/>
    </location>
</feature>
<dbReference type="PROSITE" id="PS00365">
    <property type="entry name" value="NIR_SIR"/>
    <property type="match status" value="1"/>
</dbReference>
<dbReference type="OrthoDB" id="3189055at2"/>
<feature type="domain" description="Nitrite/sulphite reductase 4Fe-4S" evidence="14">
    <location>
        <begin position="430"/>
        <end position="562"/>
    </location>
</feature>
<proteinExistence type="inferred from homology"/>
<dbReference type="GO" id="GO:0050311">
    <property type="term" value="F:sulfite reductase (ferredoxin) activity"/>
    <property type="evidence" value="ECO:0007669"/>
    <property type="project" value="UniProtKB-EC"/>
</dbReference>
<evidence type="ECO:0000256" key="1">
    <source>
        <dbReference type="ARBA" id="ARBA00001966"/>
    </source>
</evidence>
<dbReference type="GO" id="GO:0046872">
    <property type="term" value="F:metal ion binding"/>
    <property type="evidence" value="ECO:0007669"/>
    <property type="project" value="UniProtKB-KW"/>
</dbReference>
<evidence type="ECO:0000256" key="2">
    <source>
        <dbReference type="ARBA" id="ARBA00003247"/>
    </source>
</evidence>
<dbReference type="RefSeq" id="WP_013020373.1">
    <property type="nucleotide sequence ID" value="NC_013947.1"/>
</dbReference>
<evidence type="ECO:0000256" key="11">
    <source>
        <dbReference type="ARBA" id="ARBA00023014"/>
    </source>
</evidence>
<dbReference type="SUPFAM" id="SSF55124">
    <property type="entry name" value="Nitrite/Sulfite reductase N-terminal domain-like"/>
    <property type="match status" value="2"/>
</dbReference>
<dbReference type="HOGENOM" id="CLU_015667_2_3_11"/>
<feature type="region of interest" description="Disordered" evidence="13">
    <location>
        <begin position="21"/>
        <end position="53"/>
    </location>
</feature>
<evidence type="ECO:0000256" key="9">
    <source>
        <dbReference type="ARBA" id="ARBA00023002"/>
    </source>
</evidence>
<keyword evidence="7" id="KW-0479">Metal-binding</keyword>
<evidence type="ECO:0000313" key="16">
    <source>
        <dbReference type="EMBL" id="ADD44802.1"/>
    </source>
</evidence>
<keyword evidence="6" id="KW-0349">Heme</keyword>
<dbReference type="PRINTS" id="PR00397">
    <property type="entry name" value="SIROHAEM"/>
</dbReference>
<reference evidence="16 17" key="1">
    <citation type="journal article" date="2009" name="Stand. Genomic Sci.">
        <title>Complete genome sequence of Stackebrandtia nassauensis type strain (LLR-40K-21).</title>
        <authorList>
            <person name="Munk C."/>
            <person name="Lapidus A."/>
            <person name="Copeland A."/>
            <person name="Jando M."/>
            <person name="Mayilraj S."/>
            <person name="Glavina Del Rio T."/>
            <person name="Nolan M."/>
            <person name="Chen F."/>
            <person name="Lucas S."/>
            <person name="Tice H."/>
            <person name="Cheng J.F."/>
            <person name="Han C."/>
            <person name="Detter J.C."/>
            <person name="Bruce D."/>
            <person name="Goodwin L."/>
            <person name="Chain P."/>
            <person name="Pitluck S."/>
            <person name="Goker M."/>
            <person name="Ovchinikova G."/>
            <person name="Pati A."/>
            <person name="Ivanova N."/>
            <person name="Mavromatis K."/>
            <person name="Chen A."/>
            <person name="Palaniappan K."/>
            <person name="Land M."/>
            <person name="Hauser L."/>
            <person name="Chang Y.J."/>
            <person name="Jeffries C.D."/>
            <person name="Bristow J."/>
            <person name="Eisen J.A."/>
            <person name="Markowitz V."/>
            <person name="Hugenholtz P."/>
            <person name="Kyrpides N.C."/>
            <person name="Klenk H.P."/>
        </authorList>
    </citation>
    <scope>NUCLEOTIDE SEQUENCE [LARGE SCALE GENOMIC DNA]</scope>
    <source>
        <strain evidence="17">DSM 44728 / CIP 108903 / NRRL B-16338 / NBRC 102104 / LLR-40K-21</strain>
    </source>
</reference>
<keyword evidence="17" id="KW-1185">Reference proteome</keyword>
<evidence type="ECO:0000259" key="14">
    <source>
        <dbReference type="Pfam" id="PF01077"/>
    </source>
</evidence>
<evidence type="ECO:0000256" key="4">
    <source>
        <dbReference type="ARBA" id="ARBA00012353"/>
    </source>
</evidence>
<dbReference type="KEGG" id="sna:Snas_5167"/>
<comment type="catalytic activity">
    <reaction evidence="12">
        <text>hydrogen sulfide + 6 oxidized [2Fe-2S]-[ferredoxin] + 3 H2O = sulfite + 6 reduced [2Fe-2S]-[ferredoxin] + 7 H(+)</text>
        <dbReference type="Rhea" id="RHEA:23132"/>
        <dbReference type="Rhea" id="RHEA-COMP:10000"/>
        <dbReference type="Rhea" id="RHEA-COMP:10001"/>
        <dbReference type="ChEBI" id="CHEBI:15377"/>
        <dbReference type="ChEBI" id="CHEBI:15378"/>
        <dbReference type="ChEBI" id="CHEBI:17359"/>
        <dbReference type="ChEBI" id="CHEBI:29919"/>
        <dbReference type="ChEBI" id="CHEBI:33737"/>
        <dbReference type="ChEBI" id="CHEBI:33738"/>
        <dbReference type="EC" id="1.8.7.1"/>
    </reaction>
</comment>
<dbReference type="Pfam" id="PF03460">
    <property type="entry name" value="NIR_SIR_ferr"/>
    <property type="match status" value="2"/>
</dbReference>
<evidence type="ECO:0000313" key="17">
    <source>
        <dbReference type="Proteomes" id="UP000000844"/>
    </source>
</evidence>
<dbReference type="SUPFAM" id="SSF56014">
    <property type="entry name" value="Nitrite and sulphite reductase 4Fe-4S domain-like"/>
    <property type="match status" value="2"/>
</dbReference>
<name>D3QBR3_STANL</name>
<evidence type="ECO:0000256" key="8">
    <source>
        <dbReference type="ARBA" id="ARBA00022784"/>
    </source>
</evidence>
<feature type="compositionally biased region" description="Basic and acidic residues" evidence="13">
    <location>
        <begin position="36"/>
        <end position="52"/>
    </location>
</feature>
<dbReference type="EMBL" id="CP001778">
    <property type="protein sequence ID" value="ADD44802.1"/>
    <property type="molecule type" value="Genomic_DNA"/>
</dbReference>
<comment type="similarity">
    <text evidence="3">Belongs to the nitrite and sulfite reductase 4Fe-4S domain family.</text>
</comment>
<evidence type="ECO:0000256" key="12">
    <source>
        <dbReference type="ARBA" id="ARBA00049518"/>
    </source>
</evidence>
<evidence type="ECO:0000256" key="5">
    <source>
        <dbReference type="ARBA" id="ARBA00022485"/>
    </source>
</evidence>
<evidence type="ECO:0000256" key="10">
    <source>
        <dbReference type="ARBA" id="ARBA00023004"/>
    </source>
</evidence>
<dbReference type="InterPro" id="IPR006067">
    <property type="entry name" value="NO2/SO3_Rdtase_4Fe4S_dom"/>
</dbReference>
<dbReference type="Proteomes" id="UP000000844">
    <property type="component" value="Chromosome"/>
</dbReference>
<dbReference type="Gene3D" id="3.90.480.20">
    <property type="match status" value="1"/>
</dbReference>
<organism evidence="16 17">
    <name type="scientific">Stackebrandtia nassauensis (strain DSM 44728 / CIP 108903 / NRRL B-16338 / NBRC 102104 / LLR-40K-21)</name>
    <dbReference type="NCBI Taxonomy" id="446470"/>
    <lineage>
        <taxon>Bacteria</taxon>
        <taxon>Bacillati</taxon>
        <taxon>Actinomycetota</taxon>
        <taxon>Actinomycetes</taxon>
        <taxon>Glycomycetales</taxon>
        <taxon>Glycomycetaceae</taxon>
        <taxon>Stackebrandtia</taxon>
    </lineage>
</organism>
<evidence type="ECO:0000256" key="3">
    <source>
        <dbReference type="ARBA" id="ARBA00010429"/>
    </source>
</evidence>
<sequence>MPPTLRAHPHTIHRKERIVPTATRGRAKGQGQWALGHREPLNKNEQSKKDDNPLNVRARIENIYAHGGFDSIDPADLRGRFRWWGLYTQRKAGIDGGKTAILEDEDLDDRYFMMRVRMDGGQLSLEQLRAVAEISKRYGRDTADVTDRQNIQLHWIEVEDVPAIWNALEAVGLTTQEACGDCPRVILGSPVAGISADERIDPTPLIEEITSEFVGDKSLSNLPRKFKSAISWLPDIPYECNDISFLGAEHPEHGPGFDLWVGGGLSTNPMLAKRLGTWIPAEKVAEVWAAVVRLFRDYGYRRLRHRARLKFLVNDWGVDEFRRVVEEEYLGYRLDDLAPPPVPERLLDHIGVHKQADGKFYIGAAPTVGRVSGTLLSQLADIAERYGSGRIRTTPMQKLLLLDVDEADVDDAVRALDDIGLSANPSGWRRATMACTGIEFCKLAIVDTKDRATALVSELERRVPELDVPISVHVNGCPNACARTQTADIGLKGQLMTVDGKQVPGFQVHLGGGHGVHAGFGRKLRGLKVSSDELGDYITNLARRYLSGRLSDETFAEWVVRVDETDLR</sequence>
<feature type="domain" description="Nitrite/sulphite reductase 4Fe-4S" evidence="14">
    <location>
        <begin position="179"/>
        <end position="330"/>
    </location>
</feature>
<dbReference type="PANTHER" id="PTHR32439">
    <property type="entry name" value="FERREDOXIN--NITRITE REDUCTASE, CHLOROPLASTIC"/>
    <property type="match status" value="1"/>
</dbReference>
<feature type="domain" description="Nitrite/Sulfite reductase ferredoxin-like" evidence="15">
    <location>
        <begin position="353"/>
        <end position="417"/>
    </location>
</feature>
<dbReference type="STRING" id="446470.Snas_5167"/>
<comment type="function">
    <text evidence="2">Catalyzes the reduction of sulfite to sulfide, a step in the biosynthesis of sulfur-containing amino acids and cofactors.</text>
</comment>
<dbReference type="EC" id="1.8.7.1" evidence="4"/>
<keyword evidence="5" id="KW-0004">4Fe-4S</keyword>
<gene>
    <name evidence="16" type="ordered locus">Snas_5167</name>
</gene>
<evidence type="ECO:0000259" key="15">
    <source>
        <dbReference type="Pfam" id="PF03460"/>
    </source>
</evidence>
<dbReference type="InterPro" id="IPR045854">
    <property type="entry name" value="NO2/SO3_Rdtase_4Fe4S_sf"/>
</dbReference>